<gene>
    <name evidence="3 6" type="primary">purE</name>
    <name evidence="6" type="ORF">ORJ04_07590</name>
</gene>
<feature type="binding site" evidence="3">
    <location>
        <position position="9"/>
    </location>
    <ligand>
        <name>substrate</name>
    </ligand>
</feature>
<evidence type="ECO:0000256" key="1">
    <source>
        <dbReference type="ARBA" id="ARBA00022755"/>
    </source>
</evidence>
<keyword evidence="1 3" id="KW-0658">Purine biosynthesis</keyword>
<proteinExistence type="inferred from homology"/>
<comment type="pathway">
    <text evidence="3 4">Purine metabolism; IMP biosynthesis via de novo pathway; 5-amino-1-(5-phospho-D-ribosyl)imidazole-4-carboxylate from 5-amino-1-(5-phospho-D-ribosyl)imidazole (N5-CAIR route): step 2/2.</text>
</comment>
<protein>
    <recommendedName>
        <fullName evidence="3 4">N5-carboxyaminoimidazole ribonucleotide mutase</fullName>
        <shortName evidence="3 4">N5-CAIR mutase</shortName>
        <ecNumber evidence="3 4">5.4.99.18</ecNumber>
    </recommendedName>
    <alternativeName>
        <fullName evidence="3">5-(carboxyamino)imidazole ribonucleotide mutase</fullName>
    </alternativeName>
</protein>
<dbReference type="NCBIfam" id="TIGR01162">
    <property type="entry name" value="purE"/>
    <property type="match status" value="1"/>
</dbReference>
<dbReference type="Pfam" id="PF00731">
    <property type="entry name" value="AIRC"/>
    <property type="match status" value="1"/>
</dbReference>
<feature type="domain" description="PurE" evidence="5">
    <location>
        <begin position="1"/>
        <end position="152"/>
    </location>
</feature>
<keyword evidence="7" id="KW-1185">Reference proteome</keyword>
<dbReference type="SMART" id="SM01001">
    <property type="entry name" value="AIRC"/>
    <property type="match status" value="1"/>
</dbReference>
<evidence type="ECO:0000256" key="2">
    <source>
        <dbReference type="ARBA" id="ARBA00023235"/>
    </source>
</evidence>
<comment type="caution">
    <text evidence="6">The sequence shown here is derived from an EMBL/GenBank/DDBJ whole genome shotgun (WGS) entry which is preliminary data.</text>
</comment>
<feature type="binding site" evidence="3">
    <location>
        <position position="12"/>
    </location>
    <ligand>
        <name>substrate</name>
    </ligand>
</feature>
<evidence type="ECO:0000313" key="6">
    <source>
        <dbReference type="EMBL" id="MDP5135809.1"/>
    </source>
</evidence>
<dbReference type="InterPro" id="IPR024694">
    <property type="entry name" value="PurE_prokaryotes"/>
</dbReference>
<dbReference type="InterPro" id="IPR033747">
    <property type="entry name" value="PurE_ClassI"/>
</dbReference>
<feature type="binding site" evidence="3">
    <location>
        <position position="39"/>
    </location>
    <ligand>
        <name>substrate</name>
    </ligand>
</feature>
<dbReference type="EMBL" id="JAPJDZ010000014">
    <property type="protein sequence ID" value="MDP5135809.1"/>
    <property type="molecule type" value="Genomic_DNA"/>
</dbReference>
<evidence type="ECO:0000256" key="4">
    <source>
        <dbReference type="PIRNR" id="PIRNR001338"/>
    </source>
</evidence>
<comment type="catalytic activity">
    <reaction evidence="3 4">
        <text>5-carboxyamino-1-(5-phospho-D-ribosyl)imidazole + H(+) = 5-amino-1-(5-phospho-D-ribosyl)imidazole-4-carboxylate</text>
        <dbReference type="Rhea" id="RHEA:13193"/>
        <dbReference type="ChEBI" id="CHEBI:15378"/>
        <dbReference type="ChEBI" id="CHEBI:58730"/>
        <dbReference type="ChEBI" id="CHEBI:77657"/>
        <dbReference type="EC" id="5.4.99.18"/>
    </reaction>
</comment>
<dbReference type="EC" id="5.4.99.18" evidence="3 4"/>
<dbReference type="PANTHER" id="PTHR23046:SF2">
    <property type="entry name" value="PHOSPHORIBOSYLAMINOIMIDAZOLE CARBOXYLASE"/>
    <property type="match status" value="1"/>
</dbReference>
<dbReference type="Gene3D" id="3.40.50.1970">
    <property type="match status" value="1"/>
</dbReference>
<sequence>MQVGIIMGSTSDWPTMKHAADMLDNFGIAYETKVVSAHRTPQLLADYANSAASRGLKVIIAGAGGAAHLPGMAAAFTSLPVLGVPVQSKALKGIDSLLSIVQMPKGVAVGTLAIGDAGAANAGLLAAQILATNSPELMSKIDAFRKAQTEMVLSQPDPSQVQL</sequence>
<organism evidence="6 7">
    <name type="scientific">Rheinheimera baltica</name>
    <dbReference type="NCBI Taxonomy" id="67576"/>
    <lineage>
        <taxon>Bacteria</taxon>
        <taxon>Pseudomonadati</taxon>
        <taxon>Pseudomonadota</taxon>
        <taxon>Gammaproteobacteria</taxon>
        <taxon>Chromatiales</taxon>
        <taxon>Chromatiaceae</taxon>
        <taxon>Rheinheimera</taxon>
    </lineage>
</organism>
<comment type="function">
    <text evidence="3 4">Catalyzes the conversion of N5-carboxyaminoimidazole ribonucleotide (N5-CAIR) to 4-carboxy-5-aminoimidazole ribonucleotide (CAIR).</text>
</comment>
<dbReference type="HAMAP" id="MF_01929">
    <property type="entry name" value="PurE_classI"/>
    <property type="match status" value="1"/>
</dbReference>
<dbReference type="GO" id="GO:0004638">
    <property type="term" value="F:phosphoribosylaminoimidazole carboxylase activity"/>
    <property type="evidence" value="ECO:0007669"/>
    <property type="project" value="UniProtKB-EC"/>
</dbReference>
<evidence type="ECO:0000259" key="5">
    <source>
        <dbReference type="SMART" id="SM01001"/>
    </source>
</evidence>
<reference evidence="6 7" key="1">
    <citation type="submission" date="2022-11" db="EMBL/GenBank/DDBJ databases">
        <title>Viruses from the air-sea interface of a natural surface slick.</title>
        <authorList>
            <person name="Rahlff J."/>
            <person name="Holmfeldt K."/>
        </authorList>
    </citation>
    <scope>NUCLEOTIDE SEQUENCE [LARGE SCALE GENOMIC DNA]</scope>
    <source>
        <strain evidence="6 7">SMS4</strain>
    </source>
</reference>
<dbReference type="Proteomes" id="UP001231109">
    <property type="component" value="Unassembled WGS sequence"/>
</dbReference>
<dbReference type="InterPro" id="IPR000031">
    <property type="entry name" value="PurE_dom"/>
</dbReference>
<dbReference type="SUPFAM" id="SSF52255">
    <property type="entry name" value="N5-CAIR mutase (phosphoribosylaminoimidazole carboxylase, PurE)"/>
    <property type="match status" value="1"/>
</dbReference>
<evidence type="ECO:0000313" key="7">
    <source>
        <dbReference type="Proteomes" id="UP001231109"/>
    </source>
</evidence>
<comment type="similarity">
    <text evidence="3">Belongs to the AIR carboxylase family. Class I subfamily.</text>
</comment>
<dbReference type="PANTHER" id="PTHR23046">
    <property type="entry name" value="PHOSPHORIBOSYLAMINOIMIDAZOLE CARBOXYLASE CATALYTIC SUBUNIT"/>
    <property type="match status" value="1"/>
</dbReference>
<evidence type="ECO:0000256" key="3">
    <source>
        <dbReference type="HAMAP-Rule" id="MF_01929"/>
    </source>
</evidence>
<dbReference type="PIRSF" id="PIRSF001338">
    <property type="entry name" value="AIR_carboxylase"/>
    <property type="match status" value="1"/>
</dbReference>
<name>A0ABT9HXF6_9GAMM</name>
<accession>A0ABT9HXF6</accession>
<dbReference type="GO" id="GO:0034023">
    <property type="term" value="F:5-(carboxyamino)imidazole ribonucleotide mutase activity"/>
    <property type="evidence" value="ECO:0007669"/>
    <property type="project" value="UniProtKB-EC"/>
</dbReference>
<keyword evidence="6" id="KW-0456">Lyase</keyword>
<keyword evidence="2 3" id="KW-0413">Isomerase</keyword>
<dbReference type="RefSeq" id="WP_305974951.1">
    <property type="nucleotide sequence ID" value="NZ_JAPJDZ010000014.1"/>
</dbReference>